<organism evidence="1 2">
    <name type="scientific">Ruegeria atlantica</name>
    <dbReference type="NCBI Taxonomy" id="81569"/>
    <lineage>
        <taxon>Bacteria</taxon>
        <taxon>Pseudomonadati</taxon>
        <taxon>Pseudomonadota</taxon>
        <taxon>Alphaproteobacteria</taxon>
        <taxon>Rhodobacterales</taxon>
        <taxon>Roseobacteraceae</taxon>
        <taxon>Ruegeria</taxon>
    </lineage>
</organism>
<dbReference type="Proteomes" id="UP000050786">
    <property type="component" value="Unassembled WGS sequence"/>
</dbReference>
<evidence type="ECO:0000313" key="1">
    <source>
        <dbReference type="EMBL" id="CUH45108.1"/>
    </source>
</evidence>
<gene>
    <name evidence="1" type="ORF">RUM4293_04018</name>
</gene>
<protein>
    <submittedName>
        <fullName evidence="1">Uncharacterized protein</fullName>
    </submittedName>
</protein>
<reference evidence="2" key="1">
    <citation type="submission" date="2015-09" db="EMBL/GenBank/DDBJ databases">
        <authorList>
            <person name="Rodrigo-Torres L."/>
            <person name="Arahal D.R."/>
        </authorList>
    </citation>
    <scope>NUCLEOTIDE SEQUENCE [LARGE SCALE GENOMIC DNA]</scope>
    <source>
        <strain evidence="2">CECT 4293</strain>
    </source>
</reference>
<sequence>MREETNKRVKAALEGHLAPSDLTDEEHEIWADVFMQQMANPTPAEGAFFAERRRKGLGVGHDEGGSFVHASNQ</sequence>
<keyword evidence="2" id="KW-1185">Reference proteome</keyword>
<evidence type="ECO:0000313" key="2">
    <source>
        <dbReference type="Proteomes" id="UP000050786"/>
    </source>
</evidence>
<proteinExistence type="predicted"/>
<dbReference type="RefSeq" id="WP_058275036.1">
    <property type="nucleotide sequence ID" value="NZ_CYPS01000064.1"/>
</dbReference>
<name>A0A0N7LPF9_9RHOB</name>
<dbReference type="EMBL" id="CYPS01000064">
    <property type="protein sequence ID" value="CUH45108.1"/>
    <property type="molecule type" value="Genomic_DNA"/>
</dbReference>
<dbReference type="AlphaFoldDB" id="A0A0N7LPF9"/>
<accession>A0A0N7LPF9</accession>